<keyword evidence="1" id="KW-0472">Membrane</keyword>
<reference evidence="3" key="1">
    <citation type="submission" date="2018-05" db="EMBL/GenBank/DDBJ databases">
        <title>Micromonospora globispora sp. nov. and Micromonospora rugosa sp. nov., isolated from marine sediment.</title>
        <authorList>
            <person name="Carro L."/>
            <person name="Aysel V."/>
            <person name="Cetin D."/>
            <person name="Igual J.M."/>
            <person name="Klenk H.-P."/>
            <person name="Trujillo M.E."/>
            <person name="Sahin N."/>
        </authorList>
    </citation>
    <scope>NUCLEOTIDE SEQUENCE [LARGE SCALE GENOMIC DNA]</scope>
    <source>
        <strain evidence="3">S2904</strain>
    </source>
</reference>
<feature type="transmembrane region" description="Helical" evidence="1">
    <location>
        <begin position="28"/>
        <end position="51"/>
    </location>
</feature>
<feature type="transmembrane region" description="Helical" evidence="1">
    <location>
        <begin position="71"/>
        <end position="91"/>
    </location>
</feature>
<dbReference type="EMBL" id="QGSV01000383">
    <property type="protein sequence ID" value="PWU43884.1"/>
    <property type="molecule type" value="Genomic_DNA"/>
</dbReference>
<evidence type="ECO:0000313" key="3">
    <source>
        <dbReference type="Proteomes" id="UP000245683"/>
    </source>
</evidence>
<organism evidence="2 3">
    <name type="scientific">Micromonospora globispora</name>
    <dbReference type="NCBI Taxonomy" id="1450148"/>
    <lineage>
        <taxon>Bacteria</taxon>
        <taxon>Bacillati</taxon>
        <taxon>Actinomycetota</taxon>
        <taxon>Actinomycetes</taxon>
        <taxon>Micromonosporales</taxon>
        <taxon>Micromonosporaceae</taxon>
        <taxon>Micromonospora</taxon>
    </lineage>
</organism>
<sequence>MTLPAAPMSVIPEPQPTAPPEPSAALDLVLRIVGGLVAVVAGALAAVLDLLLATWGWEIIEGRPDTATKTLVGISLALGGIAAAVALTVVVSRFAHAAVGTRWAVVLPALPWFVVIVAAGVRTAEGDLPLAGDNVLGLGLIVAGAITFAVAAFRQMIAAPVVRRGD</sequence>
<dbReference type="OrthoDB" id="3404564at2"/>
<proteinExistence type="predicted"/>
<name>A0A317JV98_9ACTN</name>
<dbReference type="Proteomes" id="UP000245683">
    <property type="component" value="Unassembled WGS sequence"/>
</dbReference>
<keyword evidence="1" id="KW-0812">Transmembrane</keyword>
<feature type="transmembrane region" description="Helical" evidence="1">
    <location>
        <begin position="135"/>
        <end position="153"/>
    </location>
</feature>
<dbReference type="AlphaFoldDB" id="A0A317JV98"/>
<feature type="transmembrane region" description="Helical" evidence="1">
    <location>
        <begin position="103"/>
        <end position="123"/>
    </location>
</feature>
<keyword evidence="3" id="KW-1185">Reference proteome</keyword>
<keyword evidence="1" id="KW-1133">Transmembrane helix</keyword>
<evidence type="ECO:0000313" key="2">
    <source>
        <dbReference type="EMBL" id="PWU43884.1"/>
    </source>
</evidence>
<gene>
    <name evidence="2" type="ORF">DLJ46_29245</name>
</gene>
<accession>A0A317JV98</accession>
<comment type="caution">
    <text evidence="2">The sequence shown here is derived from an EMBL/GenBank/DDBJ whole genome shotgun (WGS) entry which is preliminary data.</text>
</comment>
<protein>
    <submittedName>
        <fullName evidence="2">Uncharacterized protein</fullName>
    </submittedName>
</protein>
<evidence type="ECO:0000256" key="1">
    <source>
        <dbReference type="SAM" id="Phobius"/>
    </source>
</evidence>